<dbReference type="GO" id="GO:0005975">
    <property type="term" value="P:carbohydrate metabolic process"/>
    <property type="evidence" value="ECO:0007669"/>
    <property type="project" value="InterPro"/>
</dbReference>
<dbReference type="EC" id="3.2.1.22" evidence="4"/>
<dbReference type="InterPro" id="IPR002241">
    <property type="entry name" value="Glyco_hydro_27"/>
</dbReference>
<dbReference type="PRINTS" id="PR00740">
    <property type="entry name" value="GLHYDRLASE27"/>
</dbReference>
<protein>
    <recommendedName>
        <fullName evidence="4">Alpha-galactosidase</fullName>
        <ecNumber evidence="4">3.2.1.22</ecNumber>
    </recommendedName>
    <alternativeName>
        <fullName evidence="4">Melibiase</fullName>
    </alternativeName>
</protein>
<dbReference type="PANTHER" id="PTHR11452">
    <property type="entry name" value="ALPHA-GALACTOSIDASE/ALPHA-N-ACETYLGALACTOSAMINIDASE"/>
    <property type="match status" value="1"/>
</dbReference>
<dbReference type="AlphaFoldDB" id="A0A1G7MGJ1"/>
<keyword evidence="4" id="KW-1015">Disulfide bond</keyword>
<dbReference type="PANTHER" id="PTHR11452:SF42">
    <property type="entry name" value="ALPHA-GALACTOSIDASE"/>
    <property type="match status" value="1"/>
</dbReference>
<keyword evidence="7" id="KW-1185">Reference proteome</keyword>
<evidence type="ECO:0000313" key="6">
    <source>
        <dbReference type="EMBL" id="SDF60734.1"/>
    </source>
</evidence>
<accession>A0A1G7MGJ1</accession>
<keyword evidence="3 4" id="KW-0326">Glycosidase</keyword>
<evidence type="ECO:0000256" key="3">
    <source>
        <dbReference type="ARBA" id="ARBA00023295"/>
    </source>
</evidence>
<sequence>MHANWKRIAFFATVLASFATPLTPAQHLAPTPPMGWNSWDSYGTTVRESEVKANTDAMAGLKRFGWEYIVVDIQWYEPNAKAHGYRAGAQLAMDSNGRLVPAANRFPSAKDGAGFKQLATYVHSKGLKFGIHIMRGIPRQAVAQNTPIRGTALHAADVADRNSVCTWNTDMYGVDMTKPGAQAYYDSLVAMYASWGVDFIKADDMLRPYHDAEIEGLHKAIVHSRRPIVLSLSPGPAPVDKVASLRANAQMWRIEDDLWDDWKSVRNMASRMENWWQLVEPGHWPDADMLPLGHIGIRAERGDDRQSRLTQDEQKTMMTLWGVARSPLMFGGDLATLDPFTRSLLTNVDVLAVNQHGNGNKLAYKEKDLRIWTARTTKGGASDYIAMINLGDQPIELDLPWASIGITNPNKPLRDTWTGTTLPASPTLHIRLNPHASMLLSSKSK</sequence>
<feature type="chain" id="PRO_5009241937" description="Alpha-galactosidase" evidence="5">
    <location>
        <begin position="20"/>
        <end position="445"/>
    </location>
</feature>
<dbReference type="SUPFAM" id="SSF51011">
    <property type="entry name" value="Glycosyl hydrolase domain"/>
    <property type="match status" value="1"/>
</dbReference>
<organism evidence="6 7">
    <name type="scientific">Terriglobus roseus</name>
    <dbReference type="NCBI Taxonomy" id="392734"/>
    <lineage>
        <taxon>Bacteria</taxon>
        <taxon>Pseudomonadati</taxon>
        <taxon>Acidobacteriota</taxon>
        <taxon>Terriglobia</taxon>
        <taxon>Terriglobales</taxon>
        <taxon>Acidobacteriaceae</taxon>
        <taxon>Terriglobus</taxon>
    </lineage>
</organism>
<name>A0A1G7MGJ1_9BACT</name>
<evidence type="ECO:0000256" key="4">
    <source>
        <dbReference type="RuleBase" id="RU361168"/>
    </source>
</evidence>
<evidence type="ECO:0000256" key="2">
    <source>
        <dbReference type="ARBA" id="ARBA00022801"/>
    </source>
</evidence>
<proteinExistence type="inferred from homology"/>
<dbReference type="Pfam" id="PF16499">
    <property type="entry name" value="Melibiase_2"/>
    <property type="match status" value="2"/>
</dbReference>
<keyword evidence="2 4" id="KW-0378">Hydrolase</keyword>
<dbReference type="CDD" id="cd14792">
    <property type="entry name" value="GH27"/>
    <property type="match status" value="1"/>
</dbReference>
<dbReference type="InterPro" id="IPR017853">
    <property type="entry name" value="GH"/>
</dbReference>
<dbReference type="GO" id="GO:0004557">
    <property type="term" value="F:alpha-galactosidase activity"/>
    <property type="evidence" value="ECO:0007669"/>
    <property type="project" value="UniProtKB-EC"/>
</dbReference>
<comment type="similarity">
    <text evidence="1 4">Belongs to the glycosyl hydrolase 27 family.</text>
</comment>
<evidence type="ECO:0000313" key="7">
    <source>
        <dbReference type="Proteomes" id="UP000182427"/>
    </source>
</evidence>
<comment type="catalytic activity">
    <reaction evidence="4">
        <text>Hydrolysis of terminal, non-reducing alpha-D-galactose residues in alpha-D-galactosides, including galactose oligosaccharides, galactomannans and galactolipids.</text>
        <dbReference type="EC" id="3.2.1.22"/>
    </reaction>
</comment>
<dbReference type="RefSeq" id="WP_231966497.1">
    <property type="nucleotide sequence ID" value="NZ_LT629690.1"/>
</dbReference>
<reference evidence="7" key="1">
    <citation type="submission" date="2016-10" db="EMBL/GenBank/DDBJ databases">
        <authorList>
            <person name="Varghese N."/>
            <person name="Submissions S."/>
        </authorList>
    </citation>
    <scope>NUCLEOTIDE SEQUENCE [LARGE SCALE GENOMIC DNA]</scope>
    <source>
        <strain evidence="7">GAS232</strain>
    </source>
</reference>
<dbReference type="EMBL" id="LT629690">
    <property type="protein sequence ID" value="SDF60734.1"/>
    <property type="molecule type" value="Genomic_DNA"/>
</dbReference>
<evidence type="ECO:0000256" key="5">
    <source>
        <dbReference type="SAM" id="SignalP"/>
    </source>
</evidence>
<keyword evidence="5" id="KW-0732">Signal</keyword>
<feature type="signal peptide" evidence="5">
    <location>
        <begin position="1"/>
        <end position="19"/>
    </location>
</feature>
<gene>
    <name evidence="6" type="ORF">SAMN05444167_2796</name>
</gene>
<dbReference type="Gene3D" id="2.60.40.1180">
    <property type="entry name" value="Golgi alpha-mannosidase II"/>
    <property type="match status" value="1"/>
</dbReference>
<dbReference type="InterPro" id="IPR013785">
    <property type="entry name" value="Aldolase_TIM"/>
</dbReference>
<dbReference type="Gene3D" id="3.20.20.70">
    <property type="entry name" value="Aldolase class I"/>
    <property type="match status" value="1"/>
</dbReference>
<evidence type="ECO:0000256" key="1">
    <source>
        <dbReference type="ARBA" id="ARBA00009743"/>
    </source>
</evidence>
<dbReference type="SUPFAM" id="SSF51445">
    <property type="entry name" value="(Trans)glycosidases"/>
    <property type="match status" value="1"/>
</dbReference>
<dbReference type="InterPro" id="IPR013780">
    <property type="entry name" value="Glyco_hydro_b"/>
</dbReference>
<dbReference type="Proteomes" id="UP000182427">
    <property type="component" value="Chromosome I"/>
</dbReference>